<feature type="binding site" evidence="7">
    <location>
        <position position="175"/>
    </location>
    <ligand>
        <name>L-glutamine</name>
        <dbReference type="ChEBI" id="CHEBI:58359"/>
    </ligand>
</feature>
<dbReference type="RefSeq" id="WP_012003569.1">
    <property type="nucleotide sequence ID" value="NC_009828.1"/>
</dbReference>
<keyword evidence="12" id="KW-1185">Reference proteome</keyword>
<dbReference type="GO" id="GO:0005737">
    <property type="term" value="C:cytoplasm"/>
    <property type="evidence" value="ECO:0007669"/>
    <property type="project" value="InterPro"/>
</dbReference>
<dbReference type="PIRSF" id="PIRSF006630">
    <property type="entry name" value="NADS_GAT"/>
    <property type="match status" value="1"/>
</dbReference>
<dbReference type="HOGENOM" id="CLU_022313_2_0_0"/>
<evidence type="ECO:0000256" key="3">
    <source>
        <dbReference type="ARBA" id="ARBA00022598"/>
    </source>
</evidence>
<dbReference type="InterPro" id="IPR022310">
    <property type="entry name" value="NAD/GMP_synthase"/>
</dbReference>
<feature type="binding site" evidence="7">
    <location>
        <position position="437"/>
    </location>
    <ligand>
        <name>deamido-NAD(+)</name>
        <dbReference type="ChEBI" id="CHEBI:58437"/>
        <note>ligand shared between two neighboring subunits</note>
    </ligand>
</feature>
<evidence type="ECO:0000256" key="2">
    <source>
        <dbReference type="ARBA" id="ARBA00007145"/>
    </source>
</evidence>
<dbReference type="SUPFAM" id="SSF56317">
    <property type="entry name" value="Carbon-nitrogen hydrolase"/>
    <property type="match status" value="1"/>
</dbReference>
<comment type="pathway">
    <text evidence="1 7 8">Cofactor biosynthesis; NAD(+) biosynthesis; NAD(+) from deamido-NAD(+) (L-Gln route): step 1/1.</text>
</comment>
<dbReference type="eggNOG" id="COG0171">
    <property type="taxonomic scope" value="Bacteria"/>
</dbReference>
<dbReference type="CDD" id="cd07570">
    <property type="entry name" value="GAT_Gln-NAD-synth"/>
    <property type="match status" value="1"/>
</dbReference>
<accession>A8F7F9</accession>
<dbReference type="GO" id="GO:0004359">
    <property type="term" value="F:glutaminase activity"/>
    <property type="evidence" value="ECO:0007669"/>
    <property type="project" value="InterPro"/>
</dbReference>
<feature type="active site" description="Proton acceptor; for glutaminase activity" evidence="7">
    <location>
        <position position="44"/>
    </location>
</feature>
<dbReference type="GO" id="GO:0008795">
    <property type="term" value="F:NAD+ synthase activity"/>
    <property type="evidence" value="ECO:0007669"/>
    <property type="project" value="UniProtKB-UniRule"/>
</dbReference>
<dbReference type="Pfam" id="PF00795">
    <property type="entry name" value="CN_hydrolase"/>
    <property type="match status" value="1"/>
</dbReference>
<dbReference type="InterPro" id="IPR003694">
    <property type="entry name" value="NAD_synthase"/>
</dbReference>
<dbReference type="PANTHER" id="PTHR23090">
    <property type="entry name" value="NH 3 /GLUTAMINE-DEPENDENT NAD + SYNTHETASE"/>
    <property type="match status" value="1"/>
</dbReference>
<dbReference type="InterPro" id="IPR014729">
    <property type="entry name" value="Rossmann-like_a/b/a_fold"/>
</dbReference>
<evidence type="ECO:0000256" key="9">
    <source>
        <dbReference type="RuleBase" id="RU003811"/>
    </source>
</evidence>
<feature type="binding site" evidence="7">
    <location>
        <position position="408"/>
    </location>
    <ligand>
        <name>deamido-NAD(+)</name>
        <dbReference type="ChEBI" id="CHEBI:58437"/>
        <note>ligand shared between two neighboring subunits</note>
    </ligand>
</feature>
<dbReference type="OrthoDB" id="9803818at2"/>
<protein>
    <recommendedName>
        <fullName evidence="7 8">Glutamine-dependent NAD(+) synthetase</fullName>
        <ecNumber evidence="7 8">6.3.5.1</ecNumber>
    </recommendedName>
    <alternativeName>
        <fullName evidence="7 8">NAD(+) synthase [glutamine-hydrolyzing]</fullName>
    </alternativeName>
</protein>
<evidence type="ECO:0000313" key="12">
    <source>
        <dbReference type="Proteomes" id="UP000002016"/>
    </source>
</evidence>
<dbReference type="PANTHER" id="PTHR23090:SF9">
    <property type="entry name" value="GLUTAMINE-DEPENDENT NAD(+) SYNTHETASE"/>
    <property type="match status" value="1"/>
</dbReference>
<comment type="similarity">
    <text evidence="2 7 8">In the C-terminal section; belongs to the NAD synthetase family.</text>
</comment>
<dbReference type="Gene3D" id="3.60.110.10">
    <property type="entry name" value="Carbon-nitrogen hydrolase"/>
    <property type="match status" value="1"/>
</dbReference>
<evidence type="ECO:0000313" key="11">
    <source>
        <dbReference type="EMBL" id="ABV34093.1"/>
    </source>
</evidence>
<dbReference type="GO" id="GO:0003952">
    <property type="term" value="F:NAD+ synthase (glutamine-hydrolyzing) activity"/>
    <property type="evidence" value="ECO:0007669"/>
    <property type="project" value="UniProtKB-UniRule"/>
</dbReference>
<dbReference type="eggNOG" id="COG0388">
    <property type="taxonomic scope" value="Bacteria"/>
</dbReference>
<dbReference type="GO" id="GO:0005524">
    <property type="term" value="F:ATP binding"/>
    <property type="evidence" value="ECO:0007669"/>
    <property type="project" value="UniProtKB-UniRule"/>
</dbReference>
<feature type="active site" description="Nucleophile; for glutaminase activity" evidence="7">
    <location>
        <position position="147"/>
    </location>
</feature>
<keyword evidence="5 7" id="KW-0067">ATP-binding</keyword>
<evidence type="ECO:0000256" key="8">
    <source>
        <dbReference type="PIRNR" id="PIRNR006630"/>
    </source>
</evidence>
<reference evidence="11 12" key="1">
    <citation type="submission" date="2007-08" db="EMBL/GenBank/DDBJ databases">
        <title>Complete sequence of Thermotoga lettingae TMO.</title>
        <authorList>
            <consortium name="US DOE Joint Genome Institute"/>
            <person name="Copeland A."/>
            <person name="Lucas S."/>
            <person name="Lapidus A."/>
            <person name="Barry K."/>
            <person name="Glavina del Rio T."/>
            <person name="Dalin E."/>
            <person name="Tice H."/>
            <person name="Pitluck S."/>
            <person name="Foster B."/>
            <person name="Bruce D."/>
            <person name="Schmutz J."/>
            <person name="Larimer F."/>
            <person name="Land M."/>
            <person name="Hauser L."/>
            <person name="Kyrpides N."/>
            <person name="Mikhailova N."/>
            <person name="Nelson K."/>
            <person name="Gogarten J.P."/>
            <person name="Noll K."/>
            <person name="Richardson P."/>
        </authorList>
    </citation>
    <scope>NUCLEOTIDE SEQUENCE [LARGE SCALE GENOMIC DNA]</scope>
    <source>
        <strain evidence="12">ATCC BAA-301 / DSM 14385 / NBRC 107922 / TMO</strain>
    </source>
</reference>
<sequence length="582" mass="65221">MNTLRVGLAQINSTVGDIEGNVEKILEKLELAQQFSVDVVAFPELVITGYPPEDLLFKRHFIDQNKKALEKIAKYVPKSMIAVVGFVDENSDIFNAAAVLNNGSIVAVYRKNYLPNYGVFDEFRYFQHGDKALVISFCNARIGVTICEDIWYPGGPARIEALLGDAHLLLNISSSPYHSGKLSWKERMLAVRANDNLAAIAYVNLVGGQDELIFDGASLIVNEQGEIISRAKQFEEDFLIGDIDLVGIERSRLHDPRRRQDKRVWSQEIAKLNIVNIPFEPIENKPDIKSRIENPLPRVAEVYHALVLGTRDYLKKNGIKNVVIGLSGGIDSALTCCIAVDALGPDHVTGVSMPGPYSSTHSLEDAELLAKNLNIRYLVIPINEIYETFLKSLKPVFGDLPFDVAEENIQARIRGVILMALSNKFGWLVLTTGNKSESSTGYCTLYGDTAGGFAVLKDVYKTLVYELSEYVNQKAQKEIIPQRVFEKPPSAELRFGQVDQDKLPPYPLLDSILKAYVEDDRSVSEIVPAGYDETTVRKVAWMVDSSEYKRRQLAPGPKITYRAFGKDRRLPITNQFREWEDK</sequence>
<feature type="binding site" evidence="7">
    <location>
        <position position="181"/>
    </location>
    <ligand>
        <name>L-glutamine</name>
        <dbReference type="ChEBI" id="CHEBI:58359"/>
    </ligand>
</feature>
<evidence type="ECO:0000256" key="4">
    <source>
        <dbReference type="ARBA" id="ARBA00022741"/>
    </source>
</evidence>
<dbReference type="KEGG" id="tle:Tlet_1537"/>
<dbReference type="PROSITE" id="PS50263">
    <property type="entry name" value="CN_HYDROLASE"/>
    <property type="match status" value="1"/>
</dbReference>
<dbReference type="HAMAP" id="MF_02090">
    <property type="entry name" value="NadE_glutamine_dep"/>
    <property type="match status" value="1"/>
</dbReference>
<keyword evidence="4 7" id="KW-0547">Nucleotide-binding</keyword>
<dbReference type="InterPro" id="IPR036526">
    <property type="entry name" value="C-N_Hydrolase_sf"/>
</dbReference>
<dbReference type="EC" id="6.3.5.1" evidence="7 8"/>
<dbReference type="SUPFAM" id="SSF52402">
    <property type="entry name" value="Adenine nucleotide alpha hydrolases-like"/>
    <property type="match status" value="1"/>
</dbReference>
<comment type="function">
    <text evidence="7">Catalyzes the ATP-dependent amidation of deamido-NAD to form NAD. Uses L-glutamine as a nitrogen source.</text>
</comment>
<dbReference type="AlphaFoldDB" id="A8F7F9"/>
<dbReference type="FunFam" id="3.40.50.620:FF:000106">
    <property type="entry name" value="Glutamine-dependent NAD(+) synthetase"/>
    <property type="match status" value="1"/>
</dbReference>
<evidence type="ECO:0000256" key="6">
    <source>
        <dbReference type="ARBA" id="ARBA00023027"/>
    </source>
</evidence>
<dbReference type="GO" id="GO:0009435">
    <property type="term" value="P:NAD+ biosynthetic process"/>
    <property type="evidence" value="ECO:0007669"/>
    <property type="project" value="UniProtKB-UniRule"/>
</dbReference>
<dbReference type="NCBIfam" id="NF010588">
    <property type="entry name" value="PRK13981.1"/>
    <property type="match status" value="1"/>
</dbReference>
<evidence type="ECO:0000256" key="1">
    <source>
        <dbReference type="ARBA" id="ARBA00005188"/>
    </source>
</evidence>
<comment type="catalytic activity">
    <reaction evidence="7 8">
        <text>deamido-NAD(+) + L-glutamine + ATP + H2O = L-glutamate + AMP + diphosphate + NAD(+) + H(+)</text>
        <dbReference type="Rhea" id="RHEA:24384"/>
        <dbReference type="ChEBI" id="CHEBI:15377"/>
        <dbReference type="ChEBI" id="CHEBI:15378"/>
        <dbReference type="ChEBI" id="CHEBI:29985"/>
        <dbReference type="ChEBI" id="CHEBI:30616"/>
        <dbReference type="ChEBI" id="CHEBI:33019"/>
        <dbReference type="ChEBI" id="CHEBI:57540"/>
        <dbReference type="ChEBI" id="CHEBI:58359"/>
        <dbReference type="ChEBI" id="CHEBI:58437"/>
        <dbReference type="ChEBI" id="CHEBI:456215"/>
        <dbReference type="EC" id="6.3.5.1"/>
    </reaction>
</comment>
<reference evidence="11 12" key="2">
    <citation type="journal article" date="2009" name="Proc. Natl. Acad. Sci. U.S.A.">
        <title>On the chimeric nature, thermophilic origin, and phylogenetic placement of the Thermotogales.</title>
        <authorList>
            <person name="Zhaxybayeva O."/>
            <person name="Swithers K.S."/>
            <person name="Lapierre P."/>
            <person name="Fournier G.P."/>
            <person name="Bickhart D.M."/>
            <person name="DeBoy R.T."/>
            <person name="Nelson K.E."/>
            <person name="Nesbo C.L."/>
            <person name="Doolittle W.F."/>
            <person name="Gogarten J.P."/>
            <person name="Noll K.M."/>
        </authorList>
    </citation>
    <scope>NUCLEOTIDE SEQUENCE [LARGE SCALE GENOMIC DNA]</scope>
    <source>
        <strain evidence="12">ATCC BAA-301 / DSM 14385 / NBRC 107922 / TMO</strain>
    </source>
</reference>
<comment type="caution">
    <text evidence="7">Lacks conserved residue(s) required for the propagation of feature annotation.</text>
</comment>
<feature type="domain" description="CN hydrolase" evidence="10">
    <location>
        <begin position="4"/>
        <end position="245"/>
    </location>
</feature>
<dbReference type="Pfam" id="PF02540">
    <property type="entry name" value="NAD_synthase"/>
    <property type="match status" value="1"/>
</dbReference>
<dbReference type="NCBIfam" id="TIGR00552">
    <property type="entry name" value="nadE"/>
    <property type="match status" value="1"/>
</dbReference>
<name>A8F7F9_PSELT</name>
<feature type="active site" description="For glutaminase activity" evidence="7">
    <location>
        <position position="111"/>
    </location>
</feature>
<dbReference type="Gene3D" id="3.40.50.620">
    <property type="entry name" value="HUPs"/>
    <property type="match status" value="1"/>
</dbReference>
<feature type="binding site" evidence="7">
    <location>
        <position position="432"/>
    </location>
    <ligand>
        <name>ATP</name>
        <dbReference type="ChEBI" id="CHEBI:30616"/>
    </ligand>
</feature>
<evidence type="ECO:0000256" key="5">
    <source>
        <dbReference type="ARBA" id="ARBA00022840"/>
    </source>
</evidence>
<evidence type="ECO:0000259" key="10">
    <source>
        <dbReference type="PROSITE" id="PS50263"/>
    </source>
</evidence>
<feature type="binding site" evidence="7">
    <location>
        <position position="549"/>
    </location>
    <ligand>
        <name>deamido-NAD(+)</name>
        <dbReference type="ChEBI" id="CHEBI:58437"/>
        <note>ligand shared between two neighboring subunits</note>
    </ligand>
</feature>
<dbReference type="Proteomes" id="UP000002016">
    <property type="component" value="Chromosome"/>
</dbReference>
<feature type="binding site" evidence="7">
    <location>
        <begin position="325"/>
        <end position="332"/>
    </location>
    <ligand>
        <name>ATP</name>
        <dbReference type="ChEBI" id="CHEBI:30616"/>
    </ligand>
</feature>
<evidence type="ECO:0000256" key="7">
    <source>
        <dbReference type="HAMAP-Rule" id="MF_02090"/>
    </source>
</evidence>
<dbReference type="UniPathway" id="UPA00253">
    <property type="reaction ID" value="UER00334"/>
</dbReference>
<dbReference type="STRING" id="416591.Tlet_1537"/>
<dbReference type="InterPro" id="IPR014445">
    <property type="entry name" value="Gln-dep_NAD_synthase"/>
</dbReference>
<feature type="binding site" evidence="7">
    <location>
        <position position="117"/>
    </location>
    <ligand>
        <name>L-glutamine</name>
        <dbReference type="ChEBI" id="CHEBI:58359"/>
    </ligand>
</feature>
<keyword evidence="3 7" id="KW-0436">Ligase</keyword>
<gene>
    <name evidence="7" type="primary">nadE</name>
    <name evidence="11" type="ordered locus">Tlet_1537</name>
</gene>
<proteinExistence type="inferred from homology"/>
<dbReference type="EMBL" id="CP000812">
    <property type="protein sequence ID" value="ABV34093.1"/>
    <property type="molecule type" value="Genomic_DNA"/>
</dbReference>
<dbReference type="InterPro" id="IPR003010">
    <property type="entry name" value="C-N_Hydrolase"/>
</dbReference>
<comment type="similarity">
    <text evidence="9">Belongs to the NAD synthetase family.</text>
</comment>
<organism evidence="11 12">
    <name type="scientific">Pseudothermotoga lettingae (strain ATCC BAA-301 / DSM 14385 / NBRC 107922 / TMO)</name>
    <name type="common">Thermotoga lettingae</name>
    <dbReference type="NCBI Taxonomy" id="416591"/>
    <lineage>
        <taxon>Bacteria</taxon>
        <taxon>Thermotogati</taxon>
        <taxon>Thermotogota</taxon>
        <taxon>Thermotogae</taxon>
        <taxon>Thermotogales</taxon>
        <taxon>Thermotogaceae</taxon>
        <taxon>Pseudothermotoga</taxon>
    </lineage>
</organism>
<keyword evidence="6 7" id="KW-0520">NAD</keyword>
<dbReference type="CDD" id="cd00553">
    <property type="entry name" value="NAD_synthase"/>
    <property type="match status" value="1"/>
</dbReference>